<dbReference type="GO" id="GO:0006508">
    <property type="term" value="P:proteolysis"/>
    <property type="evidence" value="ECO:0007669"/>
    <property type="project" value="UniProtKB-KW"/>
</dbReference>
<evidence type="ECO:0000259" key="7">
    <source>
        <dbReference type="PROSITE" id="PS50240"/>
    </source>
</evidence>
<dbReference type="PANTHER" id="PTHR24276:SF91">
    <property type="entry name" value="AT26814P-RELATED"/>
    <property type="match status" value="1"/>
</dbReference>
<keyword evidence="3 6" id="KW-0378">Hydrolase</keyword>
<protein>
    <recommendedName>
        <fullName evidence="7">Peptidase S1 domain-containing protein</fullName>
    </recommendedName>
</protein>
<dbReference type="Proteomes" id="UP001154114">
    <property type="component" value="Chromosome 11"/>
</dbReference>
<organism evidence="8 9">
    <name type="scientific">Chrysodeixis includens</name>
    <name type="common">Soybean looper</name>
    <name type="synonym">Pseudoplusia includens</name>
    <dbReference type="NCBI Taxonomy" id="689277"/>
    <lineage>
        <taxon>Eukaryota</taxon>
        <taxon>Metazoa</taxon>
        <taxon>Ecdysozoa</taxon>
        <taxon>Arthropoda</taxon>
        <taxon>Hexapoda</taxon>
        <taxon>Insecta</taxon>
        <taxon>Pterygota</taxon>
        <taxon>Neoptera</taxon>
        <taxon>Endopterygota</taxon>
        <taxon>Lepidoptera</taxon>
        <taxon>Glossata</taxon>
        <taxon>Ditrysia</taxon>
        <taxon>Noctuoidea</taxon>
        <taxon>Noctuidae</taxon>
        <taxon>Plusiinae</taxon>
        <taxon>Chrysodeixis</taxon>
    </lineage>
</organism>
<dbReference type="CDD" id="cd00190">
    <property type="entry name" value="Tryp_SPc"/>
    <property type="match status" value="1"/>
</dbReference>
<dbReference type="PROSITE" id="PS00135">
    <property type="entry name" value="TRYPSIN_SER"/>
    <property type="match status" value="1"/>
</dbReference>
<keyword evidence="2 6" id="KW-0645">Protease</keyword>
<name>A0A9N8KSN4_CHRIL</name>
<dbReference type="InterPro" id="IPR001254">
    <property type="entry name" value="Trypsin_dom"/>
</dbReference>
<dbReference type="AlphaFoldDB" id="A0A9N8KSN4"/>
<evidence type="ECO:0000256" key="3">
    <source>
        <dbReference type="ARBA" id="ARBA00022801"/>
    </source>
</evidence>
<evidence type="ECO:0000256" key="5">
    <source>
        <dbReference type="ARBA" id="ARBA00023157"/>
    </source>
</evidence>
<dbReference type="InterPro" id="IPR018114">
    <property type="entry name" value="TRYPSIN_HIS"/>
</dbReference>
<sequence>MLELRMKKENAIGSERPAYLTRLLPTGRQRKDSVDEVVRGEGGVMILSDMQVARGQKSQNIGRFGRRKGRHLPSCGILYRLQKKSSPSASATRSIPAGLYETVCRSGRFQASTIRSVWKEWAMLSEPDPIQKAGLLGTVRPIHGQTGQIARGTNYHYARRVVESVSEWPWMTLSALRIKLLSTGEVFGTNNKNSAPRNPSRIIGGDLTTIDKYPSMAAVLYSEDMVNFQQHCGGTIINNRSVLSAAHCVYDDVAEGIRVRIGSSYRNTGGRVLTLAALLVYPDYSIYRYDHDVSILRTAVEIIYSATVQPAPIAGASYNLADNEVVWAAGWGLTEMDVPSDQLRDVQVWSIRHETCRRIYLWGLILITRDMLCIGWPDVGGRDQCRGDSGGPVFHNGVVVGICAFGTCAEAQFPGVNARVSSYSTWIQANA</sequence>
<gene>
    <name evidence="8" type="ORF">CINC_LOCUS1778</name>
</gene>
<dbReference type="SMART" id="SM00020">
    <property type="entry name" value="Tryp_SPc"/>
    <property type="match status" value="1"/>
</dbReference>
<feature type="domain" description="Peptidase S1" evidence="7">
    <location>
        <begin position="202"/>
        <end position="431"/>
    </location>
</feature>
<dbReference type="InterPro" id="IPR050430">
    <property type="entry name" value="Peptidase_S1"/>
</dbReference>
<evidence type="ECO:0000256" key="6">
    <source>
        <dbReference type="RuleBase" id="RU363034"/>
    </source>
</evidence>
<keyword evidence="9" id="KW-1185">Reference proteome</keyword>
<evidence type="ECO:0000313" key="9">
    <source>
        <dbReference type="Proteomes" id="UP001154114"/>
    </source>
</evidence>
<comment type="similarity">
    <text evidence="1">Belongs to the peptidase S1 family.</text>
</comment>
<dbReference type="InterPro" id="IPR001314">
    <property type="entry name" value="Peptidase_S1A"/>
</dbReference>
<dbReference type="Gene3D" id="2.40.10.10">
    <property type="entry name" value="Trypsin-like serine proteases"/>
    <property type="match status" value="1"/>
</dbReference>
<accession>A0A9N8KSN4</accession>
<dbReference type="InterPro" id="IPR033116">
    <property type="entry name" value="TRYPSIN_SER"/>
</dbReference>
<evidence type="ECO:0000313" key="8">
    <source>
        <dbReference type="EMBL" id="CAD0200090.1"/>
    </source>
</evidence>
<proteinExistence type="inferred from homology"/>
<dbReference type="EMBL" id="LR824014">
    <property type="protein sequence ID" value="CAD0200090.1"/>
    <property type="molecule type" value="Genomic_DNA"/>
</dbReference>
<dbReference type="PROSITE" id="PS00134">
    <property type="entry name" value="TRYPSIN_HIS"/>
    <property type="match status" value="1"/>
</dbReference>
<dbReference type="SUPFAM" id="SSF50494">
    <property type="entry name" value="Trypsin-like serine proteases"/>
    <property type="match status" value="1"/>
</dbReference>
<dbReference type="InterPro" id="IPR043504">
    <property type="entry name" value="Peptidase_S1_PA_chymotrypsin"/>
</dbReference>
<dbReference type="PROSITE" id="PS50240">
    <property type="entry name" value="TRYPSIN_DOM"/>
    <property type="match status" value="1"/>
</dbReference>
<evidence type="ECO:0000256" key="1">
    <source>
        <dbReference type="ARBA" id="ARBA00007664"/>
    </source>
</evidence>
<reference evidence="8" key="1">
    <citation type="submission" date="2021-12" db="EMBL/GenBank/DDBJ databases">
        <authorList>
            <person name="King R."/>
        </authorList>
    </citation>
    <scope>NUCLEOTIDE SEQUENCE</scope>
</reference>
<dbReference type="GO" id="GO:0004252">
    <property type="term" value="F:serine-type endopeptidase activity"/>
    <property type="evidence" value="ECO:0007669"/>
    <property type="project" value="InterPro"/>
</dbReference>
<keyword evidence="5" id="KW-1015">Disulfide bond</keyword>
<dbReference type="PANTHER" id="PTHR24276">
    <property type="entry name" value="POLYSERASE-RELATED"/>
    <property type="match status" value="1"/>
</dbReference>
<keyword evidence="4 6" id="KW-0720">Serine protease</keyword>
<dbReference type="OrthoDB" id="9425590at2759"/>
<dbReference type="InterPro" id="IPR009003">
    <property type="entry name" value="Peptidase_S1_PA"/>
</dbReference>
<dbReference type="Pfam" id="PF00089">
    <property type="entry name" value="Trypsin"/>
    <property type="match status" value="1"/>
</dbReference>
<evidence type="ECO:0000256" key="2">
    <source>
        <dbReference type="ARBA" id="ARBA00022670"/>
    </source>
</evidence>
<dbReference type="PRINTS" id="PR00722">
    <property type="entry name" value="CHYMOTRYPSIN"/>
</dbReference>
<evidence type="ECO:0000256" key="4">
    <source>
        <dbReference type="ARBA" id="ARBA00022825"/>
    </source>
</evidence>